<dbReference type="InterPro" id="IPR017956">
    <property type="entry name" value="AT_hook_DNA-bd_motif"/>
</dbReference>
<evidence type="ECO:0000313" key="2">
    <source>
        <dbReference type="Proteomes" id="UP000038045"/>
    </source>
</evidence>
<dbReference type="GO" id="GO:0003677">
    <property type="term" value="F:DNA binding"/>
    <property type="evidence" value="ECO:0007669"/>
    <property type="project" value="InterPro"/>
</dbReference>
<keyword evidence="2" id="KW-1185">Reference proteome</keyword>
<protein>
    <submittedName>
        <fullName evidence="3">BRCT domain-containing protein</fullName>
    </submittedName>
</protein>
<feature type="compositionally biased region" description="Polar residues" evidence="1">
    <location>
        <begin position="475"/>
        <end position="499"/>
    </location>
</feature>
<feature type="compositionally biased region" description="Polar residues" evidence="1">
    <location>
        <begin position="87"/>
        <end position="103"/>
    </location>
</feature>
<feature type="compositionally biased region" description="Basic residues" evidence="1">
    <location>
        <begin position="1401"/>
        <end position="1414"/>
    </location>
</feature>
<dbReference type="WBParaSite" id="PTRK_0001633700.1">
    <property type="protein sequence ID" value="PTRK_0001633700.1"/>
    <property type="gene ID" value="PTRK_0001633700"/>
</dbReference>
<evidence type="ECO:0000256" key="1">
    <source>
        <dbReference type="SAM" id="MobiDB-lite"/>
    </source>
</evidence>
<feature type="compositionally biased region" description="Basic and acidic residues" evidence="1">
    <location>
        <begin position="1350"/>
        <end position="1361"/>
    </location>
</feature>
<feature type="region of interest" description="Disordered" evidence="1">
    <location>
        <begin position="383"/>
        <end position="410"/>
    </location>
</feature>
<feature type="region of interest" description="Disordered" evidence="1">
    <location>
        <begin position="134"/>
        <end position="156"/>
    </location>
</feature>
<feature type="compositionally biased region" description="Basic residues" evidence="1">
    <location>
        <begin position="1362"/>
        <end position="1372"/>
    </location>
</feature>
<dbReference type="Proteomes" id="UP000038045">
    <property type="component" value="Unplaced"/>
</dbReference>
<proteinExistence type="predicted"/>
<dbReference type="SMART" id="SM00384">
    <property type="entry name" value="AT_hook"/>
    <property type="match status" value="2"/>
</dbReference>
<evidence type="ECO:0000313" key="3">
    <source>
        <dbReference type="WBParaSite" id="PTRK_0001633700.1"/>
    </source>
</evidence>
<feature type="region of interest" description="Disordered" evidence="1">
    <location>
        <begin position="1350"/>
        <end position="1379"/>
    </location>
</feature>
<feature type="region of interest" description="Disordered" evidence="1">
    <location>
        <begin position="423"/>
        <end position="443"/>
    </location>
</feature>
<name>A0A0N5A3Y3_PARTI</name>
<sequence>MITVHSEVTKPPPRLRNSKITDDKMEFNLQDVDLSIEAKSPNTTETLFPKRRSSRLIAQSLDTEKGAGRVNDTINVKKNVVLVSNTNPSTSFQKRSNNPSETESLSDDHDALENLDLIELTPKDTVDNEIVESYSNGNTQYRPGRRKTVDRNESSYINQSKNNIFIDKSHSNNSDNNPETSSDVFGNVTRLFPKTNDFVTPVFRDIYEPTNNLISNVTKPPSTICEEPVFRNISSGAPKQKSSINYLTEQALASIAINEKVNANKTKHRVSRPYQKSVAPKVINDSDIKNNMIIDTPSLSSCESIKKIVPKVNVVVSKTSASTVTKNSFPPKLLDQKTYTNVTNSIKNTVIPSNLPNLIAEEPSQIKNDLVKVSTVSQTNKFKTFVQNPNNSSAENNTISNDDKKDYSNADPNLMWRRITLSKGSKNSPSFDEPFDIQTNSKNDDLKLNQSNIENSSKILKPTSGRVVVIKSNNTKSINPNNVPTSKNIDNNKPTTTLPTEPGPSGLQQTKSFFLNQAFKNKLSYFSNKLNRKNYINDSSSYSQISNSSNQLSMHQLKLDHSPILLKGLKTNMPLNKLREMANRSLIPRSMTHFSLIYKRARRSYNFTTGLNGKIIMVNSSGKNILAKGPVEYEVLWKMKTIPSLNQFASTSPSEFENRLYQTVVVCAYFTSFYGIKMFKIVKRREYTPRSFECLPFYPTKKEMDEEAVNVPKKRKRSKSCEFPTSSVNDYLVTYVPVNVLKKYKILTSDGQINRNFNIMQSPYSPERKNVISKKVYDSKTRHLNDDNFSDDMEGELKGITVTVEIPPPRPQHNNKDQLVDNSYSNISKVMLPESRRLGEINSNKQNEKKLDERNGYGFIPIDLAPPSSFKEEIRNELMQYNEALGRLGKKTITTIYTHPNKMIKDARATIIPANNKRFYSNRDIPDDVADILDYYKLRREPTVYSDEKVENIRNFGRRMTASYQYLNKIKELELWNMVEEVQRDIKKEEISLKPEKVPGDSQSNLIQTIKGQVLKRGRGRPRKSETEKTVLEEEIIRRSDDGMADIKEIDEACLLSTEDMLIERENNVYNIEQFLYSKDNKDDETTQALASIDNDLPDIKSGNIIDDTKREIDNSYGFSLDPMTKGECDIFDYRKSPLSNDGEIERSKIIGQSTDGKECYTAIPKEDYPLYKGRCATMSLMDEMLQKNCAEIGLGVKYHTLKEMEMKEYDKVPKTEESIYGPRPNVYTQFIEENKDMFMNDCSLRYVFNEVGEIRTFPLYGDNSSIPRFTFEREDSTLFDNDSLDGDGTPYPRYNSIYDDNEDDEDEDEEDDEEEDDEDEEDYIIYPDQLGRSKQSSIEIYDEKSILQQHQEHYTTEKSTTKKQRKRRIGKPRGPYMTKRRRLEAMHAAHGIMNVNEQKKSKRPVGRPKGSTKKKTESLEPVDPASISLNDNLNSKKHKTENLYSRPTFNSILASSRTPTEYAKTKLRHVR</sequence>
<feature type="compositionally biased region" description="Acidic residues" evidence="1">
    <location>
        <begin position="1300"/>
        <end position="1324"/>
    </location>
</feature>
<feature type="compositionally biased region" description="Polar residues" evidence="1">
    <location>
        <begin position="383"/>
        <end position="400"/>
    </location>
</feature>
<feature type="region of interest" description="Disordered" evidence="1">
    <location>
        <begin position="87"/>
        <end position="108"/>
    </location>
</feature>
<feature type="region of interest" description="Disordered" evidence="1">
    <location>
        <begin position="475"/>
        <end position="505"/>
    </location>
</feature>
<feature type="region of interest" description="Disordered" evidence="1">
    <location>
        <begin position="1394"/>
        <end position="1442"/>
    </location>
</feature>
<organism evidence="2 3">
    <name type="scientific">Parastrongyloides trichosuri</name>
    <name type="common">Possum-specific nematode worm</name>
    <dbReference type="NCBI Taxonomy" id="131310"/>
    <lineage>
        <taxon>Eukaryota</taxon>
        <taxon>Metazoa</taxon>
        <taxon>Ecdysozoa</taxon>
        <taxon>Nematoda</taxon>
        <taxon>Chromadorea</taxon>
        <taxon>Rhabditida</taxon>
        <taxon>Tylenchina</taxon>
        <taxon>Panagrolaimomorpha</taxon>
        <taxon>Strongyloidoidea</taxon>
        <taxon>Strongyloididae</taxon>
        <taxon>Parastrongyloides</taxon>
    </lineage>
</organism>
<reference evidence="3" key="1">
    <citation type="submission" date="2017-02" db="UniProtKB">
        <authorList>
            <consortium name="WormBaseParasite"/>
        </authorList>
    </citation>
    <scope>IDENTIFICATION</scope>
</reference>
<accession>A0A0N5A3Y3</accession>
<feature type="region of interest" description="Disordered" evidence="1">
    <location>
        <begin position="1278"/>
        <end position="1335"/>
    </location>
</feature>